<sequence>MWIVFDMAELSQKKPATLQDLFGGTPLQFIVPTTPGGVQIIPNQPPGFDWVDVVDLTLPQVREFAEGCHAETVAGLRVFAEEGPIIRASKLNAAGIANYRHFQGRVTKRTRTITKNRHAFLLGWDDWSTAENQAAGCGHYGVTAATHKSLREFFGLD</sequence>
<gene>
    <name evidence="1" type="ORF">G3576_28445</name>
</gene>
<organism evidence="1 2">
    <name type="scientific">Falsiroseomonas algicola</name>
    <dbReference type="NCBI Taxonomy" id="2716930"/>
    <lineage>
        <taxon>Bacteria</taxon>
        <taxon>Pseudomonadati</taxon>
        <taxon>Pseudomonadota</taxon>
        <taxon>Alphaproteobacteria</taxon>
        <taxon>Acetobacterales</taxon>
        <taxon>Roseomonadaceae</taxon>
        <taxon>Falsiroseomonas</taxon>
    </lineage>
</organism>
<dbReference type="AlphaFoldDB" id="A0A6M1LU33"/>
<accession>A0A6M1LU33</accession>
<dbReference type="Proteomes" id="UP000475385">
    <property type="component" value="Unassembled WGS sequence"/>
</dbReference>
<evidence type="ECO:0000313" key="2">
    <source>
        <dbReference type="Proteomes" id="UP000475385"/>
    </source>
</evidence>
<proteinExistence type="predicted"/>
<keyword evidence="2" id="KW-1185">Reference proteome</keyword>
<evidence type="ECO:0000313" key="1">
    <source>
        <dbReference type="EMBL" id="NGM23970.1"/>
    </source>
</evidence>
<reference evidence="1 2" key="2">
    <citation type="submission" date="2020-03" db="EMBL/GenBank/DDBJ databases">
        <title>Roseomonas stagni sp. nov., isolated from pond water in Japan.</title>
        <authorList>
            <person name="Furuhata K."/>
            <person name="Miyamoto H."/>
            <person name="Goto K."/>
        </authorList>
    </citation>
    <scope>NUCLEOTIDE SEQUENCE [LARGE SCALE GENOMIC DNA]</scope>
    <source>
        <strain evidence="1 2">PeD5</strain>
    </source>
</reference>
<protein>
    <submittedName>
        <fullName evidence="1">Uncharacterized protein</fullName>
    </submittedName>
</protein>
<dbReference type="EMBL" id="JAAIKB010000022">
    <property type="protein sequence ID" value="NGM23970.1"/>
    <property type="molecule type" value="Genomic_DNA"/>
</dbReference>
<comment type="caution">
    <text evidence="1">The sequence shown here is derived from an EMBL/GenBank/DDBJ whole genome shotgun (WGS) entry which is preliminary data.</text>
</comment>
<reference evidence="1 2" key="1">
    <citation type="submission" date="2020-02" db="EMBL/GenBank/DDBJ databases">
        <authorList>
            <person name="Kim H.M."/>
            <person name="Jeon C.O."/>
        </authorList>
    </citation>
    <scope>NUCLEOTIDE SEQUENCE [LARGE SCALE GENOMIC DNA]</scope>
    <source>
        <strain evidence="1 2">PeD5</strain>
    </source>
</reference>
<name>A0A6M1LU33_9PROT</name>
<dbReference type="RefSeq" id="WP_164697885.1">
    <property type="nucleotide sequence ID" value="NZ_JAAIKB010000022.1"/>
</dbReference>